<keyword evidence="6" id="KW-0175">Coiled coil</keyword>
<comment type="function">
    <text evidence="9 10">Component of the 90S pre-ribosome involved in the maturation of rRNAs. Required for early cleavages of the pre-RNAs in the 40S ribosomal subunit maturation pathway.</text>
</comment>
<dbReference type="AlphaFoldDB" id="A0A292PXK3"/>
<evidence type="ECO:0000256" key="6">
    <source>
        <dbReference type="ARBA" id="ARBA00023054"/>
    </source>
</evidence>
<dbReference type="Proteomes" id="UP001412239">
    <property type="component" value="Unassembled WGS sequence"/>
</dbReference>
<feature type="region of interest" description="Disordered" evidence="11">
    <location>
        <begin position="301"/>
        <end position="330"/>
    </location>
</feature>
<keyword evidence="13" id="KW-1185">Reference proteome</keyword>
<feature type="region of interest" description="Disordered" evidence="11">
    <location>
        <begin position="1"/>
        <end position="152"/>
    </location>
</feature>
<evidence type="ECO:0000256" key="1">
    <source>
        <dbReference type="ARBA" id="ARBA00004604"/>
    </source>
</evidence>
<feature type="compositionally biased region" description="Basic and acidic residues" evidence="11">
    <location>
        <begin position="213"/>
        <end position="258"/>
    </location>
</feature>
<dbReference type="EMBL" id="LN891028">
    <property type="protein sequence ID" value="CUS11210.1"/>
    <property type="molecule type" value="Genomic_DNA"/>
</dbReference>
<feature type="compositionally biased region" description="Acidic residues" evidence="11">
    <location>
        <begin position="52"/>
        <end position="71"/>
    </location>
</feature>
<feature type="compositionally biased region" description="Basic residues" evidence="11">
    <location>
        <begin position="309"/>
        <end position="318"/>
    </location>
</feature>
<feature type="compositionally biased region" description="Basic and acidic residues" evidence="11">
    <location>
        <begin position="319"/>
        <end position="330"/>
    </location>
</feature>
<keyword evidence="7 10" id="KW-0539">Nucleus</keyword>
<accession>A0A292PXK3</accession>
<evidence type="ECO:0000313" key="13">
    <source>
        <dbReference type="Proteomes" id="UP001412239"/>
    </source>
</evidence>
<keyword evidence="8 10" id="KW-0687">Ribonucleoprotein</keyword>
<evidence type="ECO:0000256" key="10">
    <source>
        <dbReference type="RuleBase" id="RU368027"/>
    </source>
</evidence>
<proteinExistence type="inferred from homology"/>
<keyword evidence="4 10" id="KW-0690">Ribosome biogenesis</keyword>
<sequence>MSFRRVKPLVDDDDNDGRNQGDVTSDPAGSQGGSEAEISGSDNDDPAGSGNEPEDGDNDTDMEGKETDEEERSNPQDAISHISFGTLAKAQKSIGRERQKSQLFSKEDRVTAAKAQLAALEESQGITPQKPRKTREELKRSSKHAPQEISSKWAVTRRREAIAPIIPAAQAARDPRFDTAVKGFYDEKIFKKNYSFLNDYKEDEIRALKQEISKSKDEQKREQLKKELLSMESKRKAEKDKEQGEKVAREHRERERGLIKQGKKPFYLKKGLGSASIRKLTPLPAEQKKLVLMEKYSKLNEKQLEKVMEKKRKRKSQKERKSMPFERRAR</sequence>
<dbReference type="GO" id="GO:0000462">
    <property type="term" value="P:maturation of SSU-rRNA from tricistronic rRNA transcript (SSU-rRNA, 5.8S rRNA, LSU-rRNA)"/>
    <property type="evidence" value="ECO:0007669"/>
    <property type="project" value="TreeGrafter"/>
</dbReference>
<evidence type="ECO:0000256" key="11">
    <source>
        <dbReference type="SAM" id="MobiDB-lite"/>
    </source>
</evidence>
<gene>
    <name evidence="12" type="ORF">GSTUAT00004709001</name>
</gene>
<evidence type="ECO:0000256" key="9">
    <source>
        <dbReference type="ARBA" id="ARBA00025053"/>
    </source>
</evidence>
<dbReference type="InterPro" id="IPR009292">
    <property type="entry name" value="RRP36"/>
</dbReference>
<protein>
    <recommendedName>
        <fullName evidence="10">rRNA biogenesis protein RRP36</fullName>
    </recommendedName>
</protein>
<reference evidence="12" key="1">
    <citation type="submission" date="2015-10" db="EMBL/GenBank/DDBJ databases">
        <authorList>
            <person name="Regsiter A."/>
            <person name="william w."/>
        </authorList>
    </citation>
    <scope>NUCLEOTIDE SEQUENCE</scope>
    <source>
        <strain evidence="12">Montdore</strain>
    </source>
</reference>
<evidence type="ECO:0000256" key="4">
    <source>
        <dbReference type="ARBA" id="ARBA00022517"/>
    </source>
</evidence>
<comment type="subunit">
    <text evidence="3 10">Associates with 90S and pre-40S pre-ribosomal particles.</text>
</comment>
<organism evidence="12 13">
    <name type="scientific">Tuber aestivum</name>
    <name type="common">summer truffle</name>
    <dbReference type="NCBI Taxonomy" id="59557"/>
    <lineage>
        <taxon>Eukaryota</taxon>
        <taxon>Fungi</taxon>
        <taxon>Dikarya</taxon>
        <taxon>Ascomycota</taxon>
        <taxon>Pezizomycotina</taxon>
        <taxon>Pezizomycetes</taxon>
        <taxon>Pezizales</taxon>
        <taxon>Tuberaceae</taxon>
        <taxon>Tuber</taxon>
    </lineage>
</organism>
<dbReference type="GO" id="GO:0030686">
    <property type="term" value="C:90S preribosome"/>
    <property type="evidence" value="ECO:0007669"/>
    <property type="project" value="TreeGrafter"/>
</dbReference>
<keyword evidence="5 10" id="KW-0698">rRNA processing</keyword>
<name>A0A292PXK3_9PEZI</name>
<evidence type="ECO:0000256" key="8">
    <source>
        <dbReference type="ARBA" id="ARBA00023274"/>
    </source>
</evidence>
<feature type="region of interest" description="Disordered" evidence="11">
    <location>
        <begin position="213"/>
        <end position="262"/>
    </location>
</feature>
<comment type="similarity">
    <text evidence="2 10">Belongs to the RRP36 family.</text>
</comment>
<feature type="compositionally biased region" description="Basic and acidic residues" evidence="11">
    <location>
        <begin position="94"/>
        <end position="111"/>
    </location>
</feature>
<dbReference type="PANTHER" id="PTHR21738">
    <property type="entry name" value="RIBOSOMAL RNA PROCESSING PROTEIN 36 HOMOLOG"/>
    <property type="match status" value="1"/>
</dbReference>
<dbReference type="Pfam" id="PF06102">
    <property type="entry name" value="RRP36"/>
    <property type="match status" value="1"/>
</dbReference>
<dbReference type="PANTHER" id="PTHR21738:SF0">
    <property type="entry name" value="RIBOSOMAL RNA PROCESSING PROTEIN 36 HOMOLOG"/>
    <property type="match status" value="1"/>
</dbReference>
<evidence type="ECO:0000256" key="3">
    <source>
        <dbReference type="ARBA" id="ARBA00011167"/>
    </source>
</evidence>
<evidence type="ECO:0000256" key="7">
    <source>
        <dbReference type="ARBA" id="ARBA00023242"/>
    </source>
</evidence>
<dbReference type="GO" id="GO:0005730">
    <property type="term" value="C:nucleolus"/>
    <property type="evidence" value="ECO:0007669"/>
    <property type="project" value="UniProtKB-SubCell"/>
</dbReference>
<evidence type="ECO:0000256" key="2">
    <source>
        <dbReference type="ARBA" id="ARBA00009418"/>
    </source>
</evidence>
<evidence type="ECO:0000313" key="12">
    <source>
        <dbReference type="EMBL" id="CUS11210.1"/>
    </source>
</evidence>
<comment type="subcellular location">
    <subcellularLocation>
        <location evidence="1 10">Nucleus</location>
        <location evidence="1 10">Nucleolus</location>
    </subcellularLocation>
</comment>
<evidence type="ECO:0000256" key="5">
    <source>
        <dbReference type="ARBA" id="ARBA00022552"/>
    </source>
</evidence>